<evidence type="ECO:0000256" key="4">
    <source>
        <dbReference type="ARBA" id="ARBA00023136"/>
    </source>
</evidence>
<dbReference type="RefSeq" id="WP_380535409.1">
    <property type="nucleotide sequence ID" value="NZ_JBHFAB010000007.1"/>
</dbReference>
<dbReference type="PANTHER" id="PTHR39344:SF1">
    <property type="entry name" value="UPF0182 PROTEIN SLL1060"/>
    <property type="match status" value="1"/>
</dbReference>
<dbReference type="InterPro" id="IPR005372">
    <property type="entry name" value="UPF0182"/>
</dbReference>
<keyword evidence="1" id="KW-1003">Cell membrane</keyword>
<feature type="transmembrane region" description="Helical" evidence="6">
    <location>
        <begin position="194"/>
        <end position="211"/>
    </location>
</feature>
<feature type="transmembrane region" description="Helical" evidence="6">
    <location>
        <begin position="46"/>
        <end position="66"/>
    </location>
</feature>
<dbReference type="PANTHER" id="PTHR39344">
    <property type="entry name" value="UPF0182 PROTEIN SLL1060"/>
    <property type="match status" value="1"/>
</dbReference>
<comment type="caution">
    <text evidence="7">The sequence shown here is derived from an EMBL/GenBank/DDBJ whole genome shotgun (WGS) entry which is preliminary data.</text>
</comment>
<protein>
    <submittedName>
        <fullName evidence="7">UPF0182 family protein</fullName>
    </submittedName>
</protein>
<feature type="region of interest" description="Disordered" evidence="5">
    <location>
        <begin position="335"/>
        <end position="371"/>
    </location>
</feature>
<dbReference type="EMBL" id="JBHFAB010000007">
    <property type="protein sequence ID" value="MFC1417360.1"/>
    <property type="molecule type" value="Genomic_DNA"/>
</dbReference>
<keyword evidence="2 6" id="KW-0812">Transmembrane</keyword>
<proteinExistence type="predicted"/>
<feature type="transmembrane region" description="Helical" evidence="6">
    <location>
        <begin position="147"/>
        <end position="174"/>
    </location>
</feature>
<feature type="compositionally biased region" description="Gly residues" evidence="5">
    <location>
        <begin position="336"/>
        <end position="355"/>
    </location>
</feature>
<reference evidence="7 8" key="1">
    <citation type="submission" date="2024-09" db="EMBL/GenBank/DDBJ databases">
        <authorList>
            <person name="Lee S.D."/>
        </authorList>
    </citation>
    <scope>NUCLEOTIDE SEQUENCE [LARGE SCALE GENOMIC DNA]</scope>
    <source>
        <strain evidence="7 8">N8-3</strain>
    </source>
</reference>
<evidence type="ECO:0000256" key="1">
    <source>
        <dbReference type="ARBA" id="ARBA00022475"/>
    </source>
</evidence>
<evidence type="ECO:0000313" key="8">
    <source>
        <dbReference type="Proteomes" id="UP001592531"/>
    </source>
</evidence>
<sequence>MRTALVAVLLAGLFATATAVWADRLWYDSVGYGGVWSTVLSTRALLFLAFGLATSLLVGVNCWLAYRLRAPLSAMSEEQRSLERYRWAVDRHRGRVLALAALVPGLVAGAAASDDWRTWLAYDHGTRFGTVDPQFHRDLSFYVFTLPWYRCLLGFGLTVLVATLAITALVHYLYGSIQAQARGRRFSGAAQAHLGVLLGLFTALKAVAYWLDRYALELKDGSLGPVRGWTGLDFTDATAGLPGRAILCCAALICAVLFLLTPLRRSWTVPMIGLGLMALSSVLVGTVYPALVQQFQVRADQKAKEQPYLQRNITATRDAFGIAAAGVTAYPAAGASGTGNGGGTTGGDGTTGGAGSAAAPHSDAAKASGSARVPSAASATAALGGLRLPAPAAAAPAPADAPGARVLAVAPWLSVDGDPYPVTVGGRKEWVVDGYTTSDDYPYAARATLGSGGSGVRVNYVRDAVKATVDAKTGAVTLYQWDRTDPVLSTWMKAFPGTVRPYAEIGADLKSELRYPEDLFTTQQRMLADYHVTDAASFYDGGDAWQVPADPAGGGGAQPPAYLSLPEPGRPTDSTALTGAFVTGSGKKELAALISADPHGTLRVLDLAPGTSTPGPAAAQAAFGADPLVGTQLALLRGSSGSSLSYGGLVALPVGGGVLYTEAVYLGRPTGARPVPEKVLAMFGSRTAIASDLPTALSEVLVGAGSGSSGLDASLSAARQAYQDGVADLGRGDTAAYRADRERLAAALGAALGAVPAN</sequence>
<feature type="compositionally biased region" description="Low complexity" evidence="5">
    <location>
        <begin position="356"/>
        <end position="371"/>
    </location>
</feature>
<evidence type="ECO:0000256" key="5">
    <source>
        <dbReference type="SAM" id="MobiDB-lite"/>
    </source>
</evidence>
<feature type="transmembrane region" description="Helical" evidence="6">
    <location>
        <begin position="272"/>
        <end position="291"/>
    </location>
</feature>
<gene>
    <name evidence="7" type="ORF">ACEZDE_11965</name>
</gene>
<evidence type="ECO:0000256" key="2">
    <source>
        <dbReference type="ARBA" id="ARBA00022692"/>
    </source>
</evidence>
<feature type="transmembrane region" description="Helical" evidence="6">
    <location>
        <begin position="96"/>
        <end position="113"/>
    </location>
</feature>
<keyword evidence="3 6" id="KW-1133">Transmembrane helix</keyword>
<evidence type="ECO:0000256" key="6">
    <source>
        <dbReference type="SAM" id="Phobius"/>
    </source>
</evidence>
<evidence type="ECO:0000313" key="7">
    <source>
        <dbReference type="EMBL" id="MFC1417360.1"/>
    </source>
</evidence>
<accession>A0ABV6VUA4</accession>
<evidence type="ECO:0000256" key="3">
    <source>
        <dbReference type="ARBA" id="ARBA00022989"/>
    </source>
</evidence>
<keyword evidence="8" id="KW-1185">Reference proteome</keyword>
<feature type="transmembrane region" description="Helical" evidence="6">
    <location>
        <begin position="241"/>
        <end position="260"/>
    </location>
</feature>
<dbReference type="Pfam" id="PF03699">
    <property type="entry name" value="UPF0182"/>
    <property type="match status" value="2"/>
</dbReference>
<name>A0ABV6VUA4_9ACTN</name>
<organism evidence="7 8">
    <name type="scientific">Streptacidiphilus cavernicola</name>
    <dbReference type="NCBI Taxonomy" id="3342716"/>
    <lineage>
        <taxon>Bacteria</taxon>
        <taxon>Bacillati</taxon>
        <taxon>Actinomycetota</taxon>
        <taxon>Actinomycetes</taxon>
        <taxon>Kitasatosporales</taxon>
        <taxon>Streptomycetaceae</taxon>
        <taxon>Streptacidiphilus</taxon>
    </lineage>
</organism>
<keyword evidence="4 6" id="KW-0472">Membrane</keyword>
<dbReference type="Proteomes" id="UP001592531">
    <property type="component" value="Unassembled WGS sequence"/>
</dbReference>